<reference evidence="6 7" key="1">
    <citation type="journal article" date="2011" name="Int. J. Syst. Evol. Microbiol.">
        <title>Allobacillus halotolerans gen. nov., sp. nov. isolated from shrimp paste.</title>
        <authorList>
            <person name="Sheu S.Y."/>
            <person name="Arun A.B."/>
            <person name="Jiang S.R."/>
            <person name="Young C.C."/>
            <person name="Chen W.M."/>
        </authorList>
    </citation>
    <scope>NUCLEOTIDE SEQUENCE [LARGE SCALE GENOMIC DNA]</scope>
    <source>
        <strain evidence="6 7">LMG 24826</strain>
    </source>
</reference>
<keyword evidence="1 5" id="KW-0240">DNA-directed RNA polymerase</keyword>
<protein>
    <recommendedName>
        <fullName evidence="5">DNA-directed RNA polymerase subunit epsilon</fullName>
        <shortName evidence="5">RNAP epsilon subunit</shortName>
        <ecNumber evidence="5">2.7.7.6</ecNumber>
    </recommendedName>
    <alternativeName>
        <fullName evidence="5">RNA polymerase epsilon subunit</fullName>
    </alternativeName>
    <alternativeName>
        <fullName evidence="5">Transcriptase subunit epsilon</fullName>
    </alternativeName>
</protein>
<dbReference type="Proteomes" id="UP000812672">
    <property type="component" value="Unassembled WGS sequence"/>
</dbReference>
<dbReference type="NCBIfam" id="NF010188">
    <property type="entry name" value="PRK13667.1"/>
    <property type="match status" value="1"/>
</dbReference>
<dbReference type="Pfam" id="PF07288">
    <property type="entry name" value="RpoY"/>
    <property type="match status" value="1"/>
</dbReference>
<evidence type="ECO:0000313" key="7">
    <source>
        <dbReference type="Proteomes" id="UP000812672"/>
    </source>
</evidence>
<sequence length="69" mass="8202">MIFKVLFQEHAEEAPVREETQTMYIEADSVKKVREKLADRNINIEHILELNEAHLAYEQKSEDFKVENI</sequence>
<dbReference type="EC" id="2.7.7.6" evidence="5"/>
<evidence type="ECO:0000256" key="2">
    <source>
        <dbReference type="ARBA" id="ARBA00022679"/>
    </source>
</evidence>
<proteinExistence type="inferred from homology"/>
<keyword evidence="2 5" id="KW-0808">Transferase</keyword>
<gene>
    <name evidence="5" type="primary">rpoY</name>
    <name evidence="6" type="ORF">KQ486_05810</name>
</gene>
<dbReference type="EMBL" id="JAHLZF010000006">
    <property type="protein sequence ID" value="MBU6080527.1"/>
    <property type="molecule type" value="Genomic_DNA"/>
</dbReference>
<evidence type="ECO:0000256" key="5">
    <source>
        <dbReference type="HAMAP-Rule" id="MF_01553"/>
    </source>
</evidence>
<evidence type="ECO:0000256" key="4">
    <source>
        <dbReference type="ARBA" id="ARBA00023163"/>
    </source>
</evidence>
<keyword evidence="7" id="KW-1185">Reference proteome</keyword>
<evidence type="ECO:0000313" key="6">
    <source>
        <dbReference type="EMBL" id="MBU6080527.1"/>
    </source>
</evidence>
<dbReference type="Gene3D" id="3.10.20.730">
    <property type="entry name" value="RNAP, epsilon subunit-like"/>
    <property type="match status" value="1"/>
</dbReference>
<dbReference type="RefSeq" id="WP_144159831.1">
    <property type="nucleotide sequence ID" value="NZ_CAUPKR010000014.1"/>
</dbReference>
<dbReference type="HAMAP" id="MF_01553">
    <property type="entry name" value="RNApol_bact_RpoY"/>
    <property type="match status" value="1"/>
</dbReference>
<keyword evidence="3 5" id="KW-0548">Nucleotidyltransferase</keyword>
<accession>A0ABS6GQ15</accession>
<comment type="subunit">
    <text evidence="5">RNAP is composed of a core of 2 alpha, a beta and a beta' subunit. The core is associated with a delta subunit, and at least one of epsilon or omega. When a sigma factor is associated with the core the holoenzyme is formed, which can initiate transcription.</text>
</comment>
<comment type="caution">
    <text evidence="6">The sequence shown here is derived from an EMBL/GenBank/DDBJ whole genome shotgun (WGS) entry which is preliminary data.</text>
</comment>
<keyword evidence="4 5" id="KW-0804">Transcription</keyword>
<dbReference type="InterPro" id="IPR009907">
    <property type="entry name" value="RpoY"/>
</dbReference>
<comment type="function">
    <text evidence="5">A non-essential component of RNA polymerase (RNAP).</text>
</comment>
<comment type="similarity">
    <text evidence="5">Belongs to the RNA polymerase subunit epsilon family.</text>
</comment>
<evidence type="ECO:0000256" key="3">
    <source>
        <dbReference type="ARBA" id="ARBA00022695"/>
    </source>
</evidence>
<name>A0ABS6GQ15_9BACI</name>
<comment type="catalytic activity">
    <reaction evidence="5">
        <text>RNA(n) + a ribonucleoside 5'-triphosphate = RNA(n+1) + diphosphate</text>
        <dbReference type="Rhea" id="RHEA:21248"/>
        <dbReference type="Rhea" id="RHEA-COMP:14527"/>
        <dbReference type="Rhea" id="RHEA-COMP:17342"/>
        <dbReference type="ChEBI" id="CHEBI:33019"/>
        <dbReference type="ChEBI" id="CHEBI:61557"/>
        <dbReference type="ChEBI" id="CHEBI:140395"/>
        <dbReference type="EC" id="2.7.7.6"/>
    </reaction>
</comment>
<evidence type="ECO:0000256" key="1">
    <source>
        <dbReference type="ARBA" id="ARBA00022478"/>
    </source>
</evidence>
<organism evidence="6 7">
    <name type="scientific">Allobacillus halotolerans</name>
    <dbReference type="NCBI Taxonomy" id="570278"/>
    <lineage>
        <taxon>Bacteria</taxon>
        <taxon>Bacillati</taxon>
        <taxon>Bacillota</taxon>
        <taxon>Bacilli</taxon>
        <taxon>Bacillales</taxon>
        <taxon>Bacillaceae</taxon>
        <taxon>Allobacillus</taxon>
    </lineage>
</organism>